<gene>
    <name evidence="1" type="ORF">FSARC_8336</name>
</gene>
<reference evidence="1" key="1">
    <citation type="journal article" date="2020" name="BMC Genomics">
        <title>Correction to: Identification and distribution of gene clusters required for synthesis of sphingolipid metabolism inhibitors in diverse species of the filamentous fungus Fusarium.</title>
        <authorList>
            <person name="Kim H.S."/>
            <person name="Lohmar J.M."/>
            <person name="Busman M."/>
            <person name="Brown D.W."/>
            <person name="Naumann T.A."/>
            <person name="Divon H.H."/>
            <person name="Lysoe E."/>
            <person name="Uhlig S."/>
            <person name="Proctor R.H."/>
        </authorList>
    </citation>
    <scope>NUCLEOTIDE SEQUENCE</scope>
    <source>
        <strain evidence="1">NRRL 20472</strain>
    </source>
</reference>
<evidence type="ECO:0000313" key="2">
    <source>
        <dbReference type="Proteomes" id="UP000622797"/>
    </source>
</evidence>
<comment type="caution">
    <text evidence="1">The sequence shown here is derived from an EMBL/GenBank/DDBJ whole genome shotgun (WGS) entry which is preliminary data.</text>
</comment>
<organism evidence="1 2">
    <name type="scientific">Fusarium sarcochroum</name>
    <dbReference type="NCBI Taxonomy" id="1208366"/>
    <lineage>
        <taxon>Eukaryota</taxon>
        <taxon>Fungi</taxon>
        <taxon>Dikarya</taxon>
        <taxon>Ascomycota</taxon>
        <taxon>Pezizomycotina</taxon>
        <taxon>Sordariomycetes</taxon>
        <taxon>Hypocreomycetidae</taxon>
        <taxon>Hypocreales</taxon>
        <taxon>Nectriaceae</taxon>
        <taxon>Fusarium</taxon>
        <taxon>Fusarium lateritium species complex</taxon>
    </lineage>
</organism>
<sequence length="178" mass="19386">MTRWHTASCAVPQVCVGQDSVPYCKTCSASAHECLETLKQKTHGSSSLPLIPPDKPMGQLNLSWPPTVPWTSELEVHETVMHKAAELKPSPAEAALTNVGSTFAGTQMPGNSPNSNGQCDIYKSLEHGQFRLICLEPSSKDKLSTVVHLELETHQFELCPEYETVSYSWGGEDGDSSL</sequence>
<reference evidence="1" key="2">
    <citation type="submission" date="2020-05" db="EMBL/GenBank/DDBJ databases">
        <authorList>
            <person name="Kim H.-S."/>
            <person name="Proctor R.H."/>
            <person name="Brown D.W."/>
        </authorList>
    </citation>
    <scope>NUCLEOTIDE SEQUENCE</scope>
    <source>
        <strain evidence="1">NRRL 20472</strain>
    </source>
</reference>
<dbReference type="Proteomes" id="UP000622797">
    <property type="component" value="Unassembled WGS sequence"/>
</dbReference>
<protein>
    <submittedName>
        <fullName evidence="1">Uncharacterized protein</fullName>
    </submittedName>
</protein>
<keyword evidence="2" id="KW-1185">Reference proteome</keyword>
<proteinExistence type="predicted"/>
<name>A0A8H4X6E9_9HYPO</name>
<evidence type="ECO:0000313" key="1">
    <source>
        <dbReference type="EMBL" id="KAF4963692.1"/>
    </source>
</evidence>
<dbReference type="OrthoDB" id="2157530at2759"/>
<dbReference type="AlphaFoldDB" id="A0A8H4X6E9"/>
<dbReference type="EMBL" id="JABEXW010000457">
    <property type="protein sequence ID" value="KAF4963692.1"/>
    <property type="molecule type" value="Genomic_DNA"/>
</dbReference>
<accession>A0A8H4X6E9</accession>